<proteinExistence type="predicted"/>
<feature type="transmembrane region" description="Helical" evidence="1">
    <location>
        <begin position="12"/>
        <end position="30"/>
    </location>
</feature>
<dbReference type="EMBL" id="JBIMZQ010000047">
    <property type="protein sequence ID" value="KAL3659393.1"/>
    <property type="molecule type" value="Genomic_DNA"/>
</dbReference>
<evidence type="ECO:0008006" key="4">
    <source>
        <dbReference type="Google" id="ProtNLM"/>
    </source>
</evidence>
<reference evidence="2 3" key="1">
    <citation type="submission" date="2024-09" db="EMBL/GenBank/DDBJ databases">
        <title>Genome sequencing and assembly of Phytophthora oleae, isolate VK10A, causative agent of rot of olive drupes.</title>
        <authorList>
            <person name="Conti Taguali S."/>
            <person name="Riolo M."/>
            <person name="La Spada F."/>
            <person name="Cacciola S.O."/>
            <person name="Dionisio G."/>
        </authorList>
    </citation>
    <scope>NUCLEOTIDE SEQUENCE [LARGE SCALE GENOMIC DNA]</scope>
    <source>
        <strain evidence="2 3">VK10A</strain>
    </source>
</reference>
<comment type="caution">
    <text evidence="2">The sequence shown here is derived from an EMBL/GenBank/DDBJ whole genome shotgun (WGS) entry which is preliminary data.</text>
</comment>
<dbReference type="AlphaFoldDB" id="A0ABD3EY65"/>
<evidence type="ECO:0000256" key="1">
    <source>
        <dbReference type="SAM" id="Phobius"/>
    </source>
</evidence>
<sequence length="92" mass="10171">MIAAQLFKVDEYYMLRISLVASFGVGSSLACKYGKDPSEYEAFVVWAGLIAGIAEGLAIKKAQFKTQDEVFGYMLLFALTLILPAMIHEEEV</sequence>
<keyword evidence="3" id="KW-1185">Reference proteome</keyword>
<evidence type="ECO:0000313" key="2">
    <source>
        <dbReference type="EMBL" id="KAL3659393.1"/>
    </source>
</evidence>
<feature type="transmembrane region" description="Helical" evidence="1">
    <location>
        <begin position="70"/>
        <end position="87"/>
    </location>
</feature>
<evidence type="ECO:0000313" key="3">
    <source>
        <dbReference type="Proteomes" id="UP001632037"/>
    </source>
</evidence>
<gene>
    <name evidence="2" type="ORF">V7S43_015664</name>
</gene>
<organism evidence="2 3">
    <name type="scientific">Phytophthora oleae</name>
    <dbReference type="NCBI Taxonomy" id="2107226"/>
    <lineage>
        <taxon>Eukaryota</taxon>
        <taxon>Sar</taxon>
        <taxon>Stramenopiles</taxon>
        <taxon>Oomycota</taxon>
        <taxon>Peronosporomycetes</taxon>
        <taxon>Peronosporales</taxon>
        <taxon>Peronosporaceae</taxon>
        <taxon>Phytophthora</taxon>
    </lineage>
</organism>
<protein>
    <recommendedName>
        <fullName evidence="4">DUF4203 domain-containing protein</fullName>
    </recommendedName>
</protein>
<keyword evidence="1" id="KW-0812">Transmembrane</keyword>
<keyword evidence="1" id="KW-1133">Transmembrane helix</keyword>
<dbReference type="Proteomes" id="UP001632037">
    <property type="component" value="Unassembled WGS sequence"/>
</dbReference>
<feature type="transmembrane region" description="Helical" evidence="1">
    <location>
        <begin position="42"/>
        <end position="58"/>
    </location>
</feature>
<name>A0ABD3EY65_9STRA</name>
<accession>A0ABD3EY65</accession>
<keyword evidence="1" id="KW-0472">Membrane</keyword>